<dbReference type="GO" id="GO:0008926">
    <property type="term" value="F:mannitol-1-phosphate 5-dehydrogenase activity"/>
    <property type="evidence" value="ECO:0007669"/>
    <property type="project" value="UniProtKB-EC"/>
</dbReference>
<evidence type="ECO:0000259" key="4">
    <source>
        <dbReference type="Pfam" id="PF01232"/>
    </source>
</evidence>
<accession>A0A553K2Q9</accession>
<dbReference type="EMBL" id="VKKG01000002">
    <property type="protein sequence ID" value="TRY18993.1"/>
    <property type="molecule type" value="Genomic_DNA"/>
</dbReference>
<dbReference type="InterPro" id="IPR013131">
    <property type="entry name" value="Mannitol_DH_N"/>
</dbReference>
<evidence type="ECO:0000313" key="7">
    <source>
        <dbReference type="Proteomes" id="UP000317638"/>
    </source>
</evidence>
<dbReference type="PANTHER" id="PTHR30524">
    <property type="entry name" value="MANNITOL-1-PHOSPHATE 5-DEHYDROGENASE"/>
    <property type="match status" value="1"/>
</dbReference>
<dbReference type="InterPro" id="IPR013118">
    <property type="entry name" value="Mannitol_DH_C"/>
</dbReference>
<comment type="catalytic activity">
    <reaction evidence="3">
        <text>D-mannitol 1-phosphate + NAD(+) = beta-D-fructose 6-phosphate + NADH + H(+)</text>
        <dbReference type="Rhea" id="RHEA:19661"/>
        <dbReference type="ChEBI" id="CHEBI:15378"/>
        <dbReference type="ChEBI" id="CHEBI:57540"/>
        <dbReference type="ChEBI" id="CHEBI:57634"/>
        <dbReference type="ChEBI" id="CHEBI:57945"/>
        <dbReference type="ChEBI" id="CHEBI:61381"/>
        <dbReference type="EC" id="1.1.1.17"/>
    </reaction>
</comment>
<sequence>MSRGNNVVVFGAGAVGRGFIGELFSDAGWRVTFVDADPELVAVLRSGSYPHDTVASAGTVRKYVTGCTAVPAQDQAAVRRAVSEADAVFTSVGARNLPRVAPALAAGLADRAAVDGGPMDVYLAENLHEGAKLVRGLLSTELGTLGAEAATVLANVGVVECSIGRMIPVPTESQRREHPALVAVEPYRKLPFDVAACRAPVPDVPELLGNPELDFAFFTERKLYVHNQGHCATAYLGARAGHCEIAPAISDPDILEQVRAAMHAPARALARKYGQPQEELIAHAEDLLARFANTALHDTVERVGRDPERKLQPGERFLGALRLCNQWDDPRPLLPGIALGLEQQAAQGGGSAAVAAVLADVESISPGLAAALVELRGGSPRGTSQR</sequence>
<dbReference type="Gene3D" id="1.10.1040.10">
    <property type="entry name" value="N-(1-d-carboxylethyl)-l-norvaline Dehydrogenase, domain 2"/>
    <property type="match status" value="1"/>
</dbReference>
<dbReference type="PANTHER" id="PTHR30524:SF0">
    <property type="entry name" value="ALTRONATE OXIDOREDUCTASE-RELATED"/>
    <property type="match status" value="1"/>
</dbReference>
<dbReference type="RefSeq" id="WP_143937885.1">
    <property type="nucleotide sequence ID" value="NZ_VKKG01000002.1"/>
</dbReference>
<dbReference type="InterPro" id="IPR036291">
    <property type="entry name" value="NAD(P)-bd_dom_sf"/>
</dbReference>
<protein>
    <submittedName>
        <fullName evidence="6">Mannitol-1-phosphate 5-dehydrogenase</fullName>
    </submittedName>
</protein>
<comment type="caution">
    <text evidence="6">The sequence shown here is derived from an EMBL/GenBank/DDBJ whole genome shotgun (WGS) entry which is preliminary data.</text>
</comment>
<proteinExistence type="predicted"/>
<dbReference type="Pfam" id="PF08125">
    <property type="entry name" value="Mannitol_dh_C"/>
    <property type="match status" value="1"/>
</dbReference>
<keyword evidence="1" id="KW-0560">Oxidoreductase</keyword>
<evidence type="ECO:0000256" key="1">
    <source>
        <dbReference type="ARBA" id="ARBA00023002"/>
    </source>
</evidence>
<dbReference type="SUPFAM" id="SSF51735">
    <property type="entry name" value="NAD(P)-binding Rossmann-fold domains"/>
    <property type="match status" value="1"/>
</dbReference>
<organism evidence="6 7">
    <name type="scientific">Tessaracoccus rhinocerotis</name>
    <dbReference type="NCBI Taxonomy" id="1689449"/>
    <lineage>
        <taxon>Bacteria</taxon>
        <taxon>Bacillati</taxon>
        <taxon>Actinomycetota</taxon>
        <taxon>Actinomycetes</taxon>
        <taxon>Propionibacteriales</taxon>
        <taxon>Propionibacteriaceae</taxon>
        <taxon>Tessaracoccus</taxon>
    </lineage>
</organism>
<dbReference type="GO" id="GO:0019592">
    <property type="term" value="P:mannitol catabolic process"/>
    <property type="evidence" value="ECO:0007669"/>
    <property type="project" value="TreeGrafter"/>
</dbReference>
<name>A0A553K2Q9_9ACTN</name>
<keyword evidence="7" id="KW-1185">Reference proteome</keyword>
<dbReference type="InterPro" id="IPR013328">
    <property type="entry name" value="6PGD_dom2"/>
</dbReference>
<dbReference type="InterPro" id="IPR008927">
    <property type="entry name" value="6-PGluconate_DH-like_C_sf"/>
</dbReference>
<evidence type="ECO:0000256" key="2">
    <source>
        <dbReference type="ARBA" id="ARBA00023027"/>
    </source>
</evidence>
<dbReference type="SUPFAM" id="SSF48179">
    <property type="entry name" value="6-phosphogluconate dehydrogenase C-terminal domain-like"/>
    <property type="match status" value="1"/>
</dbReference>
<feature type="domain" description="Mannitol dehydrogenase N-terminal" evidence="4">
    <location>
        <begin position="6"/>
        <end position="193"/>
    </location>
</feature>
<dbReference type="OrthoDB" id="271711at2"/>
<gene>
    <name evidence="6" type="ORF">FOJ82_07785</name>
</gene>
<evidence type="ECO:0000256" key="3">
    <source>
        <dbReference type="ARBA" id="ARBA00048615"/>
    </source>
</evidence>
<feature type="domain" description="Mannitol dehydrogenase C-terminal" evidence="5">
    <location>
        <begin position="217"/>
        <end position="339"/>
    </location>
</feature>
<evidence type="ECO:0000313" key="6">
    <source>
        <dbReference type="EMBL" id="TRY18993.1"/>
    </source>
</evidence>
<evidence type="ECO:0000259" key="5">
    <source>
        <dbReference type="Pfam" id="PF08125"/>
    </source>
</evidence>
<dbReference type="Gene3D" id="3.40.50.720">
    <property type="entry name" value="NAD(P)-binding Rossmann-like Domain"/>
    <property type="match status" value="1"/>
</dbReference>
<dbReference type="Pfam" id="PF01232">
    <property type="entry name" value="Mannitol_dh"/>
    <property type="match status" value="1"/>
</dbReference>
<dbReference type="Proteomes" id="UP000317638">
    <property type="component" value="Unassembled WGS sequence"/>
</dbReference>
<dbReference type="AlphaFoldDB" id="A0A553K2Q9"/>
<reference evidence="6 7" key="1">
    <citation type="submission" date="2019-07" db="EMBL/GenBank/DDBJ databases">
        <authorList>
            <person name="Zhou L.-Y."/>
        </authorList>
    </citation>
    <scope>NUCLEOTIDE SEQUENCE [LARGE SCALE GENOMIC DNA]</scope>
    <source>
        <strain evidence="6 7">YIM 101269</strain>
    </source>
</reference>
<keyword evidence="2" id="KW-0520">NAD</keyword>
<dbReference type="GO" id="GO:0005829">
    <property type="term" value="C:cytosol"/>
    <property type="evidence" value="ECO:0007669"/>
    <property type="project" value="TreeGrafter"/>
</dbReference>